<gene>
    <name evidence="2" type="ORF">PMACD_LOCUS13098</name>
</gene>
<accession>A0A821WF56</accession>
<dbReference type="CDD" id="cd00170">
    <property type="entry name" value="SEC14"/>
    <property type="match status" value="1"/>
</dbReference>
<dbReference type="PRINTS" id="PR00180">
    <property type="entry name" value="CRETINALDHBP"/>
</dbReference>
<dbReference type="OrthoDB" id="6862233at2759"/>
<evidence type="ECO:0000259" key="1">
    <source>
        <dbReference type="Pfam" id="PF00650"/>
    </source>
</evidence>
<dbReference type="EMBL" id="CAJOBZ010000058">
    <property type="protein sequence ID" value="CAF4921817.1"/>
    <property type="molecule type" value="Genomic_DNA"/>
</dbReference>
<dbReference type="PANTHER" id="PTHR10174:SF222">
    <property type="entry name" value="GH10083P-RELATED"/>
    <property type="match status" value="1"/>
</dbReference>
<dbReference type="PANTHER" id="PTHR10174">
    <property type="entry name" value="ALPHA-TOCOPHEROL TRANSFER PROTEIN-RELATED"/>
    <property type="match status" value="1"/>
</dbReference>
<dbReference type="InterPro" id="IPR001251">
    <property type="entry name" value="CRAL-TRIO_dom"/>
</dbReference>
<dbReference type="Gene3D" id="3.40.525.10">
    <property type="entry name" value="CRAL-TRIO lipid binding domain"/>
    <property type="match status" value="1"/>
</dbReference>
<comment type="caution">
    <text evidence="2">The sequence shown here is derived from an EMBL/GenBank/DDBJ whole genome shotgun (WGS) entry which is preliminary data.</text>
</comment>
<dbReference type="GO" id="GO:1902936">
    <property type="term" value="F:phosphatidylinositol bisphosphate binding"/>
    <property type="evidence" value="ECO:0007669"/>
    <property type="project" value="TreeGrafter"/>
</dbReference>
<evidence type="ECO:0000313" key="2">
    <source>
        <dbReference type="EMBL" id="CAF4921817.1"/>
    </source>
</evidence>
<dbReference type="Pfam" id="PF00650">
    <property type="entry name" value="CRAL_TRIO"/>
    <property type="match status" value="1"/>
</dbReference>
<name>A0A821WF56_9NEOP</name>
<dbReference type="Proteomes" id="UP000663880">
    <property type="component" value="Unassembled WGS sequence"/>
</dbReference>
<organism evidence="2 3">
    <name type="scientific">Pieris macdunnoughi</name>
    <dbReference type="NCBI Taxonomy" id="345717"/>
    <lineage>
        <taxon>Eukaryota</taxon>
        <taxon>Metazoa</taxon>
        <taxon>Ecdysozoa</taxon>
        <taxon>Arthropoda</taxon>
        <taxon>Hexapoda</taxon>
        <taxon>Insecta</taxon>
        <taxon>Pterygota</taxon>
        <taxon>Neoptera</taxon>
        <taxon>Endopterygota</taxon>
        <taxon>Lepidoptera</taxon>
        <taxon>Glossata</taxon>
        <taxon>Ditrysia</taxon>
        <taxon>Papilionoidea</taxon>
        <taxon>Pieridae</taxon>
        <taxon>Pierinae</taxon>
        <taxon>Pieris</taxon>
    </lineage>
</organism>
<dbReference type="InterPro" id="IPR036273">
    <property type="entry name" value="CRAL/TRIO_N_dom_sf"/>
</dbReference>
<reference evidence="2" key="1">
    <citation type="submission" date="2021-02" db="EMBL/GenBank/DDBJ databases">
        <authorList>
            <person name="Steward A R."/>
        </authorList>
    </citation>
    <scope>NUCLEOTIDE SEQUENCE</scope>
</reference>
<dbReference type="InterPro" id="IPR036865">
    <property type="entry name" value="CRAL-TRIO_dom_sf"/>
</dbReference>
<dbReference type="SUPFAM" id="SSF52087">
    <property type="entry name" value="CRAL/TRIO domain"/>
    <property type="match status" value="1"/>
</dbReference>
<dbReference type="AlphaFoldDB" id="A0A821WF56"/>
<proteinExistence type="predicted"/>
<dbReference type="SUPFAM" id="SSF46938">
    <property type="entry name" value="CRAL/TRIO N-terminal domain"/>
    <property type="match status" value="1"/>
</dbReference>
<keyword evidence="3" id="KW-1185">Reference proteome</keyword>
<dbReference type="GO" id="GO:0016020">
    <property type="term" value="C:membrane"/>
    <property type="evidence" value="ECO:0007669"/>
    <property type="project" value="TreeGrafter"/>
</dbReference>
<dbReference type="Gene3D" id="1.20.5.1200">
    <property type="entry name" value="Alpha-tocopherol transfer"/>
    <property type="match status" value="1"/>
</dbReference>
<protein>
    <recommendedName>
        <fullName evidence="1">CRAL-TRIO domain-containing protein</fullName>
    </recommendedName>
</protein>
<feature type="domain" description="CRAL-TRIO" evidence="1">
    <location>
        <begin position="110"/>
        <end position="254"/>
    </location>
</feature>
<sequence length="314" mass="36370">MEFIPQDKLLKIKPDTLEVIRDEINLGKPGEMNTAVKILKEWVQQQPHFKKKDFGEHFLETTILSGKGSIERAKKQIDRVCTLRSLWPRFFGVRDIRKEFADIFAIGHFGVLPEVNENNHRVFVAQVNGNILKSSQLFNYYRYAICFGEYMKTHDYYVSYQYIVDLRQTDMTAFLAACNPIEMKQALTILIECYGIRFKGLHFITNSKHLIDMLITILKQILKPKIIQRLHHHATCDSLANLIGNDYLPVELGGTAASMQDIHNKWVEVLSSKENMEYLRAMDDVGTNEELRPNVRFNEEYAGVTGTFRFLSVD</sequence>
<evidence type="ECO:0000313" key="3">
    <source>
        <dbReference type="Proteomes" id="UP000663880"/>
    </source>
</evidence>